<dbReference type="EMBL" id="BAAALF010000017">
    <property type="protein sequence ID" value="GAA1226141.1"/>
    <property type="molecule type" value="Genomic_DNA"/>
</dbReference>
<dbReference type="RefSeq" id="WP_344440522.1">
    <property type="nucleotide sequence ID" value="NZ_BAAALF010000017.1"/>
</dbReference>
<proteinExistence type="predicted"/>
<organism evidence="2 3">
    <name type="scientific">Kitasatospora nipponensis</name>
    <dbReference type="NCBI Taxonomy" id="258049"/>
    <lineage>
        <taxon>Bacteria</taxon>
        <taxon>Bacillati</taxon>
        <taxon>Actinomycetota</taxon>
        <taxon>Actinomycetes</taxon>
        <taxon>Kitasatosporales</taxon>
        <taxon>Streptomycetaceae</taxon>
        <taxon>Kitasatospora</taxon>
    </lineage>
</organism>
<evidence type="ECO:0000313" key="3">
    <source>
        <dbReference type="Proteomes" id="UP001500037"/>
    </source>
</evidence>
<dbReference type="Proteomes" id="UP001500037">
    <property type="component" value="Unassembled WGS sequence"/>
</dbReference>
<protein>
    <recommendedName>
        <fullName evidence="4">Helix-turn-helix domain-containing protein</fullName>
    </recommendedName>
</protein>
<gene>
    <name evidence="2" type="ORF">GCM10009665_15860</name>
</gene>
<comment type="caution">
    <text evidence="2">The sequence shown here is derived from an EMBL/GenBank/DDBJ whole genome shotgun (WGS) entry which is preliminary data.</text>
</comment>
<keyword evidence="3" id="KW-1185">Reference proteome</keyword>
<reference evidence="3" key="1">
    <citation type="journal article" date="2019" name="Int. J. Syst. Evol. Microbiol.">
        <title>The Global Catalogue of Microorganisms (GCM) 10K type strain sequencing project: providing services to taxonomists for standard genome sequencing and annotation.</title>
        <authorList>
            <consortium name="The Broad Institute Genomics Platform"/>
            <consortium name="The Broad Institute Genome Sequencing Center for Infectious Disease"/>
            <person name="Wu L."/>
            <person name="Ma J."/>
        </authorList>
    </citation>
    <scope>NUCLEOTIDE SEQUENCE [LARGE SCALE GENOMIC DNA]</scope>
    <source>
        <strain evidence="3">JCM 13004</strain>
    </source>
</reference>
<accession>A0ABP4GIL9</accession>
<evidence type="ECO:0000313" key="2">
    <source>
        <dbReference type="EMBL" id="GAA1226141.1"/>
    </source>
</evidence>
<sequence>MHVHFIAPERHLRASHEIIRHPRLRATAKTLLLWALSLPPGSRETVLTIGNRMPEGRTAVSRARSQLIEEGYLHVRRVQHPTRGTWTTRILVSSVPLTEPQEVEAAWHGAVRNPALGEGRGRDVGTSPQREKSEGKTSLPGPAVVPTTDESQVGAAAMLLGRLTARDGRLRLGAVETLELAPLVADWLARDADVGRLRDALLSGLPPAVLSPAGLVRSRLERKMPAPPGADRGLGVPAVGECGHCAAPVAGGGVICRCCAGVAPPPVAAPDPVAVERNRRGAARVRSLLRGGAVAAGAV</sequence>
<evidence type="ECO:0000256" key="1">
    <source>
        <dbReference type="SAM" id="MobiDB-lite"/>
    </source>
</evidence>
<feature type="region of interest" description="Disordered" evidence="1">
    <location>
        <begin position="111"/>
        <end position="146"/>
    </location>
</feature>
<name>A0ABP4GIL9_9ACTN</name>
<feature type="compositionally biased region" description="Basic and acidic residues" evidence="1">
    <location>
        <begin position="119"/>
        <end position="135"/>
    </location>
</feature>
<evidence type="ECO:0008006" key="4">
    <source>
        <dbReference type="Google" id="ProtNLM"/>
    </source>
</evidence>